<evidence type="ECO:0000256" key="4">
    <source>
        <dbReference type="ARBA" id="ARBA00023242"/>
    </source>
</evidence>
<feature type="region of interest" description="Disordered" evidence="5">
    <location>
        <begin position="58"/>
        <end position="111"/>
    </location>
</feature>
<feature type="compositionally biased region" description="Low complexity" evidence="5">
    <location>
        <begin position="292"/>
        <end position="301"/>
    </location>
</feature>
<feature type="region of interest" description="Disordered" evidence="5">
    <location>
        <begin position="1"/>
        <end position="43"/>
    </location>
</feature>
<sequence>MNFLNLDGIDDATPESIPSVSSADSPAVKTEDNSTQEGFATTGSQNFDFSSFLDAHFAGSTQQEKSSPGAFVGSLPSNPTMLGNDNGNIAAQLSSSYSSGPSNHGMPLSMPSENIRASLSRALQPNADSGGKDNSNSFSGTPSGTNNAVTPSGRSVGSVGNSPSGSATQQPVDRKRRDNINEKIQELMRLIPTDFFVDHREKSSGTKDGKPNKGQILSKAVEYINYVQQKIDENNRKEVELSIRLRNLEIANNLPVAERMNLLHTSAEIGLSQIGVGPLAEQPSERERKSKGASISSASSS</sequence>
<dbReference type="GO" id="GO:0005634">
    <property type="term" value="C:nucleus"/>
    <property type="evidence" value="ECO:0007669"/>
    <property type="project" value="UniProtKB-SubCell"/>
</dbReference>
<feature type="compositionally biased region" description="Polar residues" evidence="5">
    <location>
        <begin position="75"/>
        <end position="93"/>
    </location>
</feature>
<dbReference type="Gene3D" id="4.10.280.10">
    <property type="entry name" value="Helix-loop-helix DNA-binding domain"/>
    <property type="match status" value="1"/>
</dbReference>
<dbReference type="Proteomes" id="UP000290900">
    <property type="component" value="Unassembled WGS sequence"/>
</dbReference>
<dbReference type="PANTHER" id="PTHR46117:SF3">
    <property type="entry name" value="FI24210P1"/>
    <property type="match status" value="1"/>
</dbReference>
<evidence type="ECO:0000313" key="7">
    <source>
        <dbReference type="EMBL" id="VEU22319.1"/>
    </source>
</evidence>
<dbReference type="AlphaFoldDB" id="A0A448YMZ7"/>
<keyword evidence="4" id="KW-0539">Nucleus</keyword>
<keyword evidence="8" id="KW-1185">Reference proteome</keyword>
<organism evidence="7 8">
    <name type="scientific">Brettanomyces naardenensis</name>
    <name type="common">Yeast</name>
    <dbReference type="NCBI Taxonomy" id="13370"/>
    <lineage>
        <taxon>Eukaryota</taxon>
        <taxon>Fungi</taxon>
        <taxon>Dikarya</taxon>
        <taxon>Ascomycota</taxon>
        <taxon>Saccharomycotina</taxon>
        <taxon>Pichiomycetes</taxon>
        <taxon>Pichiales</taxon>
        <taxon>Pichiaceae</taxon>
        <taxon>Brettanomyces</taxon>
    </lineage>
</organism>
<name>A0A448YMZ7_BRENA</name>
<dbReference type="GO" id="GO:0046983">
    <property type="term" value="F:protein dimerization activity"/>
    <property type="evidence" value="ECO:0007669"/>
    <property type="project" value="InterPro"/>
</dbReference>
<feature type="region of interest" description="Disordered" evidence="5">
    <location>
        <begin position="124"/>
        <end position="177"/>
    </location>
</feature>
<reference evidence="7 8" key="1">
    <citation type="submission" date="2018-12" db="EMBL/GenBank/DDBJ databases">
        <authorList>
            <person name="Tiukova I."/>
            <person name="Dainat J."/>
        </authorList>
    </citation>
    <scope>NUCLEOTIDE SEQUENCE [LARGE SCALE GENOMIC DNA]</scope>
</reference>
<dbReference type="STRING" id="13370.A0A448YMZ7"/>
<dbReference type="PROSITE" id="PS50888">
    <property type="entry name" value="BHLH"/>
    <property type="match status" value="1"/>
</dbReference>
<dbReference type="SMART" id="SM00353">
    <property type="entry name" value="HLH"/>
    <property type="match status" value="1"/>
</dbReference>
<feature type="domain" description="BHLH" evidence="6">
    <location>
        <begin position="164"/>
        <end position="227"/>
    </location>
</feature>
<protein>
    <submittedName>
        <fullName evidence="7">DEKNAAC103355</fullName>
    </submittedName>
</protein>
<accession>A0A448YMZ7</accession>
<keyword evidence="2" id="KW-0805">Transcription regulation</keyword>
<dbReference type="InterPro" id="IPR011598">
    <property type="entry name" value="bHLH_dom"/>
</dbReference>
<dbReference type="OrthoDB" id="690068at2759"/>
<proteinExistence type="predicted"/>
<dbReference type="GO" id="GO:0000981">
    <property type="term" value="F:DNA-binding transcription factor activity, RNA polymerase II-specific"/>
    <property type="evidence" value="ECO:0007669"/>
    <property type="project" value="TreeGrafter"/>
</dbReference>
<feature type="compositionally biased region" description="Low complexity" evidence="5">
    <location>
        <begin position="151"/>
        <end position="166"/>
    </location>
</feature>
<feature type="region of interest" description="Disordered" evidence="5">
    <location>
        <begin position="275"/>
        <end position="301"/>
    </location>
</feature>
<evidence type="ECO:0000256" key="1">
    <source>
        <dbReference type="ARBA" id="ARBA00004123"/>
    </source>
</evidence>
<evidence type="ECO:0000256" key="2">
    <source>
        <dbReference type="ARBA" id="ARBA00023015"/>
    </source>
</evidence>
<dbReference type="PANTHER" id="PTHR46117">
    <property type="entry name" value="FI24210P1"/>
    <property type="match status" value="1"/>
</dbReference>
<feature type="compositionally biased region" description="Polar residues" evidence="5">
    <location>
        <begin position="33"/>
        <end position="43"/>
    </location>
</feature>
<dbReference type="InterPro" id="IPR036638">
    <property type="entry name" value="HLH_DNA-bd_sf"/>
</dbReference>
<evidence type="ECO:0000256" key="3">
    <source>
        <dbReference type="ARBA" id="ARBA00023163"/>
    </source>
</evidence>
<gene>
    <name evidence="7" type="ORF">BRENAR_LOCUS3050</name>
</gene>
<dbReference type="SUPFAM" id="SSF47459">
    <property type="entry name" value="HLH, helix-loop-helix DNA-binding domain"/>
    <property type="match status" value="1"/>
</dbReference>
<evidence type="ECO:0000313" key="8">
    <source>
        <dbReference type="Proteomes" id="UP000290900"/>
    </source>
</evidence>
<comment type="subcellular location">
    <subcellularLocation>
        <location evidence="1">Nucleus</location>
    </subcellularLocation>
</comment>
<dbReference type="EMBL" id="CAACVR010000023">
    <property type="protein sequence ID" value="VEU22319.1"/>
    <property type="molecule type" value="Genomic_DNA"/>
</dbReference>
<keyword evidence="3" id="KW-0804">Transcription</keyword>
<dbReference type="InterPro" id="IPR051732">
    <property type="entry name" value="USF"/>
</dbReference>
<feature type="compositionally biased region" description="Polar residues" evidence="5">
    <location>
        <begin position="124"/>
        <end position="150"/>
    </location>
</feature>
<evidence type="ECO:0000256" key="5">
    <source>
        <dbReference type="SAM" id="MobiDB-lite"/>
    </source>
</evidence>
<dbReference type="GO" id="GO:0000978">
    <property type="term" value="F:RNA polymerase II cis-regulatory region sequence-specific DNA binding"/>
    <property type="evidence" value="ECO:0007669"/>
    <property type="project" value="TreeGrafter"/>
</dbReference>
<dbReference type="CDD" id="cd11387">
    <property type="entry name" value="bHLHzip_USF_MITF"/>
    <property type="match status" value="1"/>
</dbReference>
<dbReference type="Pfam" id="PF00010">
    <property type="entry name" value="HLH"/>
    <property type="match status" value="1"/>
</dbReference>
<dbReference type="InParanoid" id="A0A448YMZ7"/>
<evidence type="ECO:0000259" key="6">
    <source>
        <dbReference type="PROSITE" id="PS50888"/>
    </source>
</evidence>